<dbReference type="GO" id="GO:0004527">
    <property type="term" value="F:exonuclease activity"/>
    <property type="evidence" value="ECO:0007669"/>
    <property type="project" value="UniProtKB-KW"/>
</dbReference>
<keyword evidence="2" id="KW-0269">Exonuclease</keyword>
<dbReference type="Gene3D" id="3.40.1140.10">
    <property type="match status" value="1"/>
</dbReference>
<feature type="coiled-coil region" evidence="1">
    <location>
        <begin position="537"/>
        <end position="564"/>
    </location>
</feature>
<feature type="coiled-coil region" evidence="1">
    <location>
        <begin position="930"/>
        <end position="961"/>
    </location>
</feature>
<evidence type="ECO:0000256" key="1">
    <source>
        <dbReference type="SAM" id="Coils"/>
    </source>
</evidence>
<keyword evidence="2" id="KW-0540">Nuclease</keyword>
<evidence type="ECO:0000313" key="3">
    <source>
        <dbReference type="Proteomes" id="UP000243819"/>
    </source>
</evidence>
<keyword evidence="3" id="KW-1185">Reference proteome</keyword>
<organism evidence="2 3">
    <name type="scientific">Anaerobranca gottschalkii DSM 13577</name>
    <dbReference type="NCBI Taxonomy" id="1120990"/>
    <lineage>
        <taxon>Bacteria</taxon>
        <taxon>Bacillati</taxon>
        <taxon>Bacillota</taxon>
        <taxon>Clostridia</taxon>
        <taxon>Eubacteriales</taxon>
        <taxon>Proteinivoracaceae</taxon>
        <taxon>Anaerobranca</taxon>
    </lineage>
</organism>
<feature type="coiled-coil region" evidence="1">
    <location>
        <begin position="848"/>
        <end position="882"/>
    </location>
</feature>
<dbReference type="PANTHER" id="PTHR23159:SF31">
    <property type="entry name" value="CENTROSOME-ASSOCIATED PROTEIN CEP250 ISOFORM X1"/>
    <property type="match status" value="1"/>
</dbReference>
<dbReference type="STRING" id="1120990.SAMN03080614_100924"/>
<feature type="coiled-coil region" evidence="1">
    <location>
        <begin position="743"/>
        <end position="814"/>
    </location>
</feature>
<protein>
    <submittedName>
        <fullName evidence="2">Exonuclease SbcCD, C subunit</fullName>
    </submittedName>
</protein>
<accession>A0A1H9ZHA2</accession>
<proteinExistence type="predicted"/>
<dbReference type="Gene3D" id="3.40.50.300">
    <property type="entry name" value="P-loop containing nucleotide triphosphate hydrolases"/>
    <property type="match status" value="1"/>
</dbReference>
<dbReference type="EMBL" id="FOIF01000009">
    <property type="protein sequence ID" value="SES80877.1"/>
    <property type="molecule type" value="Genomic_DNA"/>
</dbReference>
<dbReference type="InterPro" id="IPR027417">
    <property type="entry name" value="P-loop_NTPase"/>
</dbReference>
<keyword evidence="2" id="KW-0378">Hydrolase</keyword>
<dbReference type="Proteomes" id="UP000243819">
    <property type="component" value="Unassembled WGS sequence"/>
</dbReference>
<dbReference type="SUPFAM" id="SSF52540">
    <property type="entry name" value="P-loop containing nucleoside triphosphate hydrolases"/>
    <property type="match status" value="1"/>
</dbReference>
<reference evidence="3" key="1">
    <citation type="submission" date="2016-10" db="EMBL/GenBank/DDBJ databases">
        <authorList>
            <person name="Varghese N."/>
            <person name="Submissions S."/>
        </authorList>
    </citation>
    <scope>NUCLEOTIDE SEQUENCE [LARGE SCALE GENOMIC DNA]</scope>
    <source>
        <strain evidence="3">DSM 13577</strain>
    </source>
</reference>
<dbReference type="PANTHER" id="PTHR23159">
    <property type="entry name" value="CENTROSOMAL PROTEIN 2"/>
    <property type="match status" value="1"/>
</dbReference>
<gene>
    <name evidence="2" type="ORF">SAMN03080614_100924</name>
</gene>
<sequence length="1349" mass="159704">MGDRWLLNKLGLVNFWYYDEEEFELENGKLLLRGANGSGKSVTMQSFIPLLLDGNKRPERIDPFGTSARRIENYLLMKEGENERTAYLYAEFKKGDRYLTFGMGLKAVKGKPLDSWYFIITDGKRVKKDFYLYIDKGYEKIPLTKRELRNRLSEGDFYTESQTEYKRKVNEFLYGYSDLENFDELMDLLINIRSPKLSKDFKPTTIYGILENSLRQLTEDDLRPMSEAMENMDNIQGRIKDLEEALKALKSLGEPYEKYNQFIIYDKGKKYLEKYREIEKIKKEQRNLLELVEKEQGEVRVSRVKLQELKDQLELAEQKLKEFSRSDIKNIRDELEEIKAELAEGYREKKVKNDELDTKKGRLKEKEGEREKNFAKFQLIAEDIDKTLQEMDDYAEECCYGGHQLFREDLNIKLMGEGAEKHRDKIKKGKEVLEKFKLKKAELEKVLQKEDKLEREVKGAQNKVRESEEYLTVIKEEYVENVVKWSRNNEYMILDDKEFQSISSLVFSLERRDDLATLKDGVVNLYHRLKGVRQGKIEGCKLKIEEFLNNISELQRKIKELEEAKEIEFPKDEEVEKNRELLERLNIPYLPLYKAVDFLPNVSEEVRGKIEVALLDMGLLDALIIPEKYKEEILTADKGGRDKYLFPQPAFLSHNLSQYLKVDQTAIGEITYEDIDLVLQSIQLDESGTTYLDEKGNYGIGIIKGKVAENYSVKYIGESARKKYRLEKISLLKGEIDKIKGLILEEEEKIRTLKYEIERIERELKNYPSSLDILKGMEIVDEATAALRDLQRELTKVLAEKEVLLSELEEVKKEVYTATEGLALEKNYEGYLRGEQGIERYISALNRLESLVNNKEVLEDLLVMAEETIRGLEEDIDRILGELDRKNRFIKDRENRKQACEERLRELGYEEVQEELDRCYKIKERNPSEIEKYTREIAGLEERVKNNYRRIEEIKVKMNNEEKILEVYRDIFAKEVELGYIFSKERFKDIHNLAEEIERNFEFTAKKSKNDYESNLYGSFSRYNGVLRDYFPKLTKIEFFHKEADEDSQYFKYQQLYFDAERMDYRFRVDGKEVDLFLLKERISEELEENKLLLEDKEKEFFREILIKTVSRKVSAKIRQSKNWIKKMNGIMDSMNTSSTLKLSLKWVPKRADNEFQLDTKRLIEILEKEVVEQKDIEHLSKHFSSRVREILRESEEGERKNYFTVIKEILDYRKWYEFKLYSSKEGEREKELTNNAFYQLSGGEKAMAMYVPLFTAVYSRYDMAKKDCPRIVALDEAFAGVDEENIRDMFRVLKEMELDYVLNSQVLWGTYDTVDNLAIAQIERPDNSEYVCVTHYLWRGNQLELKNL</sequence>
<dbReference type="Pfam" id="PF13558">
    <property type="entry name" value="SbcC_Walker_B"/>
    <property type="match status" value="1"/>
</dbReference>
<feature type="coiled-coil region" evidence="1">
    <location>
        <begin position="426"/>
        <end position="470"/>
    </location>
</feature>
<dbReference type="OrthoDB" id="9776649at2"/>
<feature type="coiled-coil region" evidence="1">
    <location>
        <begin position="225"/>
        <end position="366"/>
    </location>
</feature>
<evidence type="ECO:0000313" key="2">
    <source>
        <dbReference type="EMBL" id="SES80877.1"/>
    </source>
</evidence>
<name>A0A1H9ZHA2_9FIRM</name>
<keyword evidence="1" id="KW-0175">Coiled coil</keyword>